<gene>
    <name evidence="1" type="ordered locus">Hbal_2894</name>
</gene>
<dbReference type="KEGG" id="hba:Hbal_2894"/>
<dbReference type="RefSeq" id="WP_015828715.1">
    <property type="nucleotide sequence ID" value="NC_012982.1"/>
</dbReference>
<reference evidence="2" key="1">
    <citation type="journal article" date="2011" name="J. Bacteriol.">
        <title>Genome sequences of eight morphologically diverse alphaproteobacteria.</title>
        <authorList>
            <consortium name="US DOE Joint Genome Institute"/>
            <person name="Brown P.J."/>
            <person name="Kysela D.T."/>
            <person name="Buechlein A."/>
            <person name="Hemmerich C."/>
            <person name="Brun Y.V."/>
        </authorList>
    </citation>
    <scope>NUCLEOTIDE SEQUENCE [LARGE SCALE GENOMIC DNA]</scope>
    <source>
        <strain evidence="2">ATCC 49814 / DSM 5838 / IFAM 1418</strain>
    </source>
</reference>
<dbReference type="EMBL" id="CP001678">
    <property type="protein sequence ID" value="ACT60565.1"/>
    <property type="molecule type" value="Genomic_DNA"/>
</dbReference>
<keyword evidence="2" id="KW-1185">Reference proteome</keyword>
<dbReference type="AlphaFoldDB" id="C6XR34"/>
<dbReference type="Proteomes" id="UP000002745">
    <property type="component" value="Chromosome"/>
</dbReference>
<evidence type="ECO:0000313" key="2">
    <source>
        <dbReference type="Proteomes" id="UP000002745"/>
    </source>
</evidence>
<sequence length="54" mass="5931">MNEQNDYDGKAIAAINKRLSNDTLKDGRVDAILPSTSRETLPGISIESREVRNG</sequence>
<dbReference type="HOGENOM" id="CLU_3044146_0_0_5"/>
<name>C6XR34_HIRBI</name>
<organism evidence="1 2">
    <name type="scientific">Hirschia baltica (strain ATCC 49814 / DSM 5838 / IFAM 1418)</name>
    <dbReference type="NCBI Taxonomy" id="582402"/>
    <lineage>
        <taxon>Bacteria</taxon>
        <taxon>Pseudomonadati</taxon>
        <taxon>Pseudomonadota</taxon>
        <taxon>Alphaproteobacteria</taxon>
        <taxon>Hyphomonadales</taxon>
        <taxon>Hyphomonadaceae</taxon>
        <taxon>Hirschia</taxon>
    </lineage>
</organism>
<accession>C6XR34</accession>
<proteinExistence type="predicted"/>
<evidence type="ECO:0000313" key="1">
    <source>
        <dbReference type="EMBL" id="ACT60565.1"/>
    </source>
</evidence>
<protein>
    <submittedName>
        <fullName evidence="1">Uncharacterized protein</fullName>
    </submittedName>
</protein>